<feature type="compositionally biased region" description="Basic and acidic residues" evidence="1">
    <location>
        <begin position="29"/>
        <end position="41"/>
    </location>
</feature>
<evidence type="ECO:0000313" key="3">
    <source>
        <dbReference type="Proteomes" id="UP000645517"/>
    </source>
</evidence>
<evidence type="ECO:0000256" key="1">
    <source>
        <dbReference type="SAM" id="MobiDB-lite"/>
    </source>
</evidence>
<comment type="caution">
    <text evidence="2">The sequence shown here is derived from an EMBL/GenBank/DDBJ whole genome shotgun (WGS) entry which is preliminary data.</text>
</comment>
<accession>A0ABQ2J365</accession>
<reference evidence="3" key="1">
    <citation type="journal article" date="2019" name="Int. J. Syst. Evol. Microbiol.">
        <title>The Global Catalogue of Microorganisms (GCM) 10K type strain sequencing project: providing services to taxonomists for standard genome sequencing and annotation.</title>
        <authorList>
            <consortium name="The Broad Institute Genomics Platform"/>
            <consortium name="The Broad Institute Genome Sequencing Center for Infectious Disease"/>
            <person name="Wu L."/>
            <person name="Ma J."/>
        </authorList>
    </citation>
    <scope>NUCLEOTIDE SEQUENCE [LARGE SCALE GENOMIC DNA]</scope>
    <source>
        <strain evidence="3">JCM 16918</strain>
    </source>
</reference>
<feature type="region of interest" description="Disordered" evidence="1">
    <location>
        <begin position="10"/>
        <end position="50"/>
    </location>
</feature>
<dbReference type="EMBL" id="BMOR01000007">
    <property type="protein sequence ID" value="GGN37843.1"/>
    <property type="molecule type" value="Genomic_DNA"/>
</dbReference>
<dbReference type="Proteomes" id="UP000645517">
    <property type="component" value="Unassembled WGS sequence"/>
</dbReference>
<gene>
    <name evidence="2" type="ORF">GCM10010842_20110</name>
</gene>
<evidence type="ECO:0000313" key="2">
    <source>
        <dbReference type="EMBL" id="GGN37843.1"/>
    </source>
</evidence>
<keyword evidence="3" id="KW-1185">Reference proteome</keyword>
<protein>
    <submittedName>
        <fullName evidence="2">Uncharacterized protein</fullName>
    </submittedName>
</protein>
<organism evidence="2 3">
    <name type="scientific">Deinococcus daejeonensis</name>
    <dbReference type="NCBI Taxonomy" id="1007098"/>
    <lineage>
        <taxon>Bacteria</taxon>
        <taxon>Thermotogati</taxon>
        <taxon>Deinococcota</taxon>
        <taxon>Deinococci</taxon>
        <taxon>Deinococcales</taxon>
        <taxon>Deinococcaceae</taxon>
        <taxon>Deinococcus</taxon>
    </lineage>
</organism>
<feature type="compositionally biased region" description="Polar residues" evidence="1">
    <location>
        <begin position="14"/>
        <end position="27"/>
    </location>
</feature>
<name>A0ABQ2J365_9DEIO</name>
<proteinExistence type="predicted"/>
<sequence>MQNDSLIVRCLQDTPRTTQAAQVSGQAKDSAEESREPDRAASPRSLDPAVSGRAPLLRWAGMLHFTPTAGARP</sequence>